<gene>
    <name evidence="5" type="ORF">Syun_012818</name>
</gene>
<comment type="caution">
    <text evidence="5">The sequence shown here is derived from an EMBL/GenBank/DDBJ whole genome shotgun (WGS) entry which is preliminary data.</text>
</comment>
<dbReference type="Gene3D" id="2.130.10.10">
    <property type="entry name" value="YVTN repeat-like/Quinoprotein amine dehydrogenase"/>
    <property type="match status" value="2"/>
</dbReference>
<dbReference type="InterPro" id="IPR001680">
    <property type="entry name" value="WD40_rpt"/>
</dbReference>
<feature type="region of interest" description="Disordered" evidence="4">
    <location>
        <begin position="128"/>
        <end position="188"/>
    </location>
</feature>
<dbReference type="InterPro" id="IPR019775">
    <property type="entry name" value="WD40_repeat_CS"/>
</dbReference>
<evidence type="ECO:0000313" key="6">
    <source>
        <dbReference type="Proteomes" id="UP001420932"/>
    </source>
</evidence>
<sequence length="352" mass="39083">MRGGGLIACGSESGEVFVYDERWGEPIWVRGLSTVGDDGEIGMDGGDDERRFVGSVGWRDVGEGECTLVAGGSDGILQVFEVKVRFGCMGASHWFPKPNKFRYSNFMVTATVFHEWEMNFNPTLQNQATISSSSNHQQHQQQQEEEESLLREPYQDHQSDQEKARSKLSSLKWKPNSNSPTTLGSGDYDGVVTEYDLDRQIPVFERDEHGGRRVWSIDYSSPSTGVSGSDDGTMQVRDTRCTTSGGLVGLAQPSKTKSAVCCVEFSPFDGDMSVGLGCSDKRVYVYDVRNFKSPILVLSGHERTVSYVRFLGEKKLVSGGTDGFLKMWDLESGRVIRCYRGTLIGNILWGWP</sequence>
<proteinExistence type="predicted"/>
<organism evidence="5 6">
    <name type="scientific">Stephania yunnanensis</name>
    <dbReference type="NCBI Taxonomy" id="152371"/>
    <lineage>
        <taxon>Eukaryota</taxon>
        <taxon>Viridiplantae</taxon>
        <taxon>Streptophyta</taxon>
        <taxon>Embryophyta</taxon>
        <taxon>Tracheophyta</taxon>
        <taxon>Spermatophyta</taxon>
        <taxon>Magnoliopsida</taxon>
        <taxon>Ranunculales</taxon>
        <taxon>Menispermaceae</taxon>
        <taxon>Menispermoideae</taxon>
        <taxon>Cissampelideae</taxon>
        <taxon>Stephania</taxon>
    </lineage>
</organism>
<dbReference type="PROSITE" id="PS50294">
    <property type="entry name" value="WD_REPEATS_REGION"/>
    <property type="match status" value="1"/>
</dbReference>
<reference evidence="5 6" key="1">
    <citation type="submission" date="2024-01" db="EMBL/GenBank/DDBJ databases">
        <title>Genome assemblies of Stephania.</title>
        <authorList>
            <person name="Yang L."/>
        </authorList>
    </citation>
    <scope>NUCLEOTIDE SEQUENCE [LARGE SCALE GENOMIC DNA]</scope>
    <source>
        <strain evidence="5">YNDBR</strain>
        <tissue evidence="5">Leaf</tissue>
    </source>
</reference>
<dbReference type="InterPro" id="IPR015943">
    <property type="entry name" value="WD40/YVTN_repeat-like_dom_sf"/>
</dbReference>
<dbReference type="PROSITE" id="PS50082">
    <property type="entry name" value="WD_REPEATS_2"/>
    <property type="match status" value="1"/>
</dbReference>
<dbReference type="SUPFAM" id="SSF50978">
    <property type="entry name" value="WD40 repeat-like"/>
    <property type="match status" value="1"/>
</dbReference>
<keyword evidence="2" id="KW-0677">Repeat</keyword>
<feature type="compositionally biased region" description="Low complexity" evidence="4">
    <location>
        <begin position="131"/>
        <end position="141"/>
    </location>
</feature>
<dbReference type="PANTHER" id="PTHR45389:SF1">
    <property type="entry name" value="WD REPEAT-CONTAINING PROTEIN RUP1"/>
    <property type="match status" value="1"/>
</dbReference>
<accession>A0AAP0K1I4</accession>
<feature type="compositionally biased region" description="Polar residues" evidence="4">
    <location>
        <begin position="175"/>
        <end position="184"/>
    </location>
</feature>
<keyword evidence="1 3" id="KW-0853">WD repeat</keyword>
<feature type="repeat" description="WD" evidence="3">
    <location>
        <begin position="298"/>
        <end position="338"/>
    </location>
</feature>
<keyword evidence="6" id="KW-1185">Reference proteome</keyword>
<evidence type="ECO:0000256" key="2">
    <source>
        <dbReference type="ARBA" id="ARBA00022737"/>
    </source>
</evidence>
<evidence type="ECO:0000313" key="5">
    <source>
        <dbReference type="EMBL" id="KAK9143418.1"/>
    </source>
</evidence>
<feature type="compositionally biased region" description="Basic and acidic residues" evidence="4">
    <location>
        <begin position="148"/>
        <end position="165"/>
    </location>
</feature>
<dbReference type="InterPro" id="IPR044616">
    <property type="entry name" value="RUP1/2"/>
</dbReference>
<dbReference type="Proteomes" id="UP001420932">
    <property type="component" value="Unassembled WGS sequence"/>
</dbReference>
<dbReference type="PROSITE" id="PS00678">
    <property type="entry name" value="WD_REPEATS_1"/>
    <property type="match status" value="1"/>
</dbReference>
<evidence type="ECO:0000256" key="1">
    <source>
        <dbReference type="ARBA" id="ARBA00022574"/>
    </source>
</evidence>
<name>A0AAP0K1I4_9MAGN</name>
<dbReference type="AlphaFoldDB" id="A0AAP0K1I4"/>
<protein>
    <submittedName>
        <fullName evidence="5">Uncharacterized protein</fullName>
    </submittedName>
</protein>
<dbReference type="SMART" id="SM00320">
    <property type="entry name" value="WD40"/>
    <property type="match status" value="4"/>
</dbReference>
<evidence type="ECO:0000256" key="4">
    <source>
        <dbReference type="SAM" id="MobiDB-lite"/>
    </source>
</evidence>
<dbReference type="InterPro" id="IPR036322">
    <property type="entry name" value="WD40_repeat_dom_sf"/>
</dbReference>
<dbReference type="EMBL" id="JBBNAF010000005">
    <property type="protein sequence ID" value="KAK9143418.1"/>
    <property type="molecule type" value="Genomic_DNA"/>
</dbReference>
<dbReference type="PANTHER" id="PTHR45389">
    <property type="entry name" value="WD REPEAT-CONTAINING PROTEIN RUP1"/>
    <property type="match status" value="1"/>
</dbReference>
<evidence type="ECO:0000256" key="3">
    <source>
        <dbReference type="PROSITE-ProRule" id="PRU00221"/>
    </source>
</evidence>
<dbReference type="GO" id="GO:0010224">
    <property type="term" value="P:response to UV-B"/>
    <property type="evidence" value="ECO:0007669"/>
    <property type="project" value="TreeGrafter"/>
</dbReference>
<dbReference type="Pfam" id="PF00400">
    <property type="entry name" value="WD40"/>
    <property type="match status" value="2"/>
</dbReference>